<comment type="caution">
    <text evidence="1">The sequence shown here is derived from an EMBL/GenBank/DDBJ whole genome shotgun (WGS) entry which is preliminary data.</text>
</comment>
<dbReference type="Proteomes" id="UP001151760">
    <property type="component" value="Unassembled WGS sequence"/>
</dbReference>
<evidence type="ECO:0000313" key="1">
    <source>
        <dbReference type="EMBL" id="GJS53631.1"/>
    </source>
</evidence>
<name>A0ABQ4WL82_9ASTR</name>
<protein>
    <submittedName>
        <fullName evidence="1">Uncharacterized protein</fullName>
    </submittedName>
</protein>
<gene>
    <name evidence="1" type="ORF">Tco_0626993</name>
</gene>
<reference evidence="1" key="1">
    <citation type="journal article" date="2022" name="Int. J. Mol. Sci.">
        <title>Draft Genome of Tanacetum Coccineum: Genomic Comparison of Closely Related Tanacetum-Family Plants.</title>
        <authorList>
            <person name="Yamashiro T."/>
            <person name="Shiraishi A."/>
            <person name="Nakayama K."/>
            <person name="Satake H."/>
        </authorList>
    </citation>
    <scope>NUCLEOTIDE SEQUENCE</scope>
</reference>
<evidence type="ECO:0000313" key="2">
    <source>
        <dbReference type="Proteomes" id="UP001151760"/>
    </source>
</evidence>
<proteinExistence type="predicted"/>
<accession>A0ABQ4WL82</accession>
<dbReference type="EMBL" id="BQNB010008739">
    <property type="protein sequence ID" value="GJS53631.1"/>
    <property type="molecule type" value="Genomic_DNA"/>
</dbReference>
<organism evidence="1 2">
    <name type="scientific">Tanacetum coccineum</name>
    <dbReference type="NCBI Taxonomy" id="301880"/>
    <lineage>
        <taxon>Eukaryota</taxon>
        <taxon>Viridiplantae</taxon>
        <taxon>Streptophyta</taxon>
        <taxon>Embryophyta</taxon>
        <taxon>Tracheophyta</taxon>
        <taxon>Spermatophyta</taxon>
        <taxon>Magnoliopsida</taxon>
        <taxon>eudicotyledons</taxon>
        <taxon>Gunneridae</taxon>
        <taxon>Pentapetalae</taxon>
        <taxon>asterids</taxon>
        <taxon>campanulids</taxon>
        <taxon>Asterales</taxon>
        <taxon>Asteraceae</taxon>
        <taxon>Asteroideae</taxon>
        <taxon>Anthemideae</taxon>
        <taxon>Anthemidinae</taxon>
        <taxon>Tanacetum</taxon>
    </lineage>
</organism>
<reference evidence="1" key="2">
    <citation type="submission" date="2022-01" db="EMBL/GenBank/DDBJ databases">
        <authorList>
            <person name="Yamashiro T."/>
            <person name="Shiraishi A."/>
            <person name="Satake H."/>
            <person name="Nakayama K."/>
        </authorList>
    </citation>
    <scope>NUCLEOTIDE SEQUENCE</scope>
</reference>
<sequence>MSRTNPQGKIISEEQLVPRANRLVIKKKNQRMPSPNTRIPYTKPPIENQILGFMKTLGYDEDPKANMNSLNICCYKTSSTLERNSECSQQESYRKIFKLGHS</sequence>
<keyword evidence="2" id="KW-1185">Reference proteome</keyword>